<feature type="compositionally biased region" description="Basic and acidic residues" evidence="2">
    <location>
        <begin position="1366"/>
        <end position="1383"/>
    </location>
</feature>
<feature type="compositionally biased region" description="Polar residues" evidence="2">
    <location>
        <begin position="314"/>
        <end position="326"/>
    </location>
</feature>
<feature type="region of interest" description="Disordered" evidence="2">
    <location>
        <begin position="225"/>
        <end position="480"/>
    </location>
</feature>
<proteinExistence type="predicted"/>
<feature type="compositionally biased region" description="Polar residues" evidence="2">
    <location>
        <begin position="100"/>
        <end position="109"/>
    </location>
</feature>
<evidence type="ECO:0000256" key="1">
    <source>
        <dbReference type="SAM" id="Coils"/>
    </source>
</evidence>
<comment type="caution">
    <text evidence="3">The sequence shown here is derived from an EMBL/GenBank/DDBJ whole genome shotgun (WGS) entry which is preliminary data.</text>
</comment>
<feature type="compositionally biased region" description="Polar residues" evidence="2">
    <location>
        <begin position="133"/>
        <end position="144"/>
    </location>
</feature>
<feature type="compositionally biased region" description="Pro residues" evidence="2">
    <location>
        <begin position="288"/>
        <end position="299"/>
    </location>
</feature>
<feature type="compositionally biased region" description="Basic and acidic residues" evidence="2">
    <location>
        <begin position="885"/>
        <end position="899"/>
    </location>
</feature>
<feature type="region of interest" description="Disordered" evidence="2">
    <location>
        <begin position="1130"/>
        <end position="1150"/>
    </location>
</feature>
<dbReference type="Proteomes" id="UP000006757">
    <property type="component" value="Unassembled WGS sequence"/>
</dbReference>
<feature type="compositionally biased region" description="Low complexity" evidence="2">
    <location>
        <begin position="760"/>
        <end position="770"/>
    </location>
</feature>
<feature type="region of interest" description="Disordered" evidence="2">
    <location>
        <begin position="1183"/>
        <end position="1335"/>
    </location>
</feature>
<feature type="compositionally biased region" description="Basic and acidic residues" evidence="2">
    <location>
        <begin position="791"/>
        <end position="807"/>
    </location>
</feature>
<feature type="compositionally biased region" description="Low complexity" evidence="2">
    <location>
        <begin position="675"/>
        <end position="689"/>
    </location>
</feature>
<feature type="compositionally biased region" description="Low complexity" evidence="2">
    <location>
        <begin position="1350"/>
        <end position="1359"/>
    </location>
</feature>
<feature type="compositionally biased region" description="Basic and acidic residues" evidence="2">
    <location>
        <begin position="423"/>
        <end position="466"/>
    </location>
</feature>
<feature type="region of interest" description="Disordered" evidence="2">
    <location>
        <begin position="547"/>
        <end position="1006"/>
    </location>
</feature>
<accession>K1VG06</accession>
<feature type="compositionally biased region" description="Polar residues" evidence="2">
    <location>
        <begin position="659"/>
        <end position="673"/>
    </location>
</feature>
<feature type="compositionally biased region" description="Basic and acidic residues" evidence="2">
    <location>
        <begin position="331"/>
        <end position="340"/>
    </location>
</feature>
<feature type="compositionally biased region" description="Pro residues" evidence="2">
    <location>
        <begin position="86"/>
        <end position="97"/>
    </location>
</feature>
<feature type="compositionally biased region" description="Low complexity" evidence="2">
    <location>
        <begin position="171"/>
        <end position="184"/>
    </location>
</feature>
<feature type="compositionally biased region" description="Polar residues" evidence="2">
    <location>
        <begin position="1285"/>
        <end position="1297"/>
    </location>
</feature>
<feature type="region of interest" description="Disordered" evidence="2">
    <location>
        <begin position="1"/>
        <end position="213"/>
    </location>
</feature>
<dbReference type="OMA" id="HWREFAL"/>
<organism evidence="3 4">
    <name type="scientific">Trichosporon asahii var. asahii (strain CBS 8904)</name>
    <name type="common">Yeast</name>
    <dbReference type="NCBI Taxonomy" id="1220162"/>
    <lineage>
        <taxon>Eukaryota</taxon>
        <taxon>Fungi</taxon>
        <taxon>Dikarya</taxon>
        <taxon>Basidiomycota</taxon>
        <taxon>Agaricomycotina</taxon>
        <taxon>Tremellomycetes</taxon>
        <taxon>Trichosporonales</taxon>
        <taxon>Trichosporonaceae</taxon>
        <taxon>Trichosporon</taxon>
    </lineage>
</organism>
<protein>
    <submittedName>
        <fullName evidence="3">Uncharacterized protein</fullName>
    </submittedName>
</protein>
<dbReference type="eggNOG" id="ENOG502RB92">
    <property type="taxonomic scope" value="Eukaryota"/>
</dbReference>
<evidence type="ECO:0000313" key="3">
    <source>
        <dbReference type="EMBL" id="EKD03025.1"/>
    </source>
</evidence>
<feature type="compositionally biased region" description="Acidic residues" evidence="2">
    <location>
        <begin position="412"/>
        <end position="422"/>
    </location>
</feature>
<feature type="region of interest" description="Disordered" evidence="2">
    <location>
        <begin position="1348"/>
        <end position="1396"/>
    </location>
</feature>
<feature type="compositionally biased region" description="Polar residues" evidence="2">
    <location>
        <begin position="1307"/>
        <end position="1318"/>
    </location>
</feature>
<feature type="compositionally biased region" description="Basic and acidic residues" evidence="2">
    <location>
        <begin position="728"/>
        <end position="740"/>
    </location>
</feature>
<evidence type="ECO:0000313" key="4">
    <source>
        <dbReference type="Proteomes" id="UP000006757"/>
    </source>
</evidence>
<gene>
    <name evidence="3" type="ORF">A1Q2_02680</name>
</gene>
<feature type="compositionally biased region" description="Polar residues" evidence="2">
    <location>
        <begin position="875"/>
        <end position="884"/>
    </location>
</feature>
<feature type="coiled-coil region" evidence="1">
    <location>
        <begin position="1470"/>
        <end position="1497"/>
    </location>
</feature>
<feature type="compositionally biased region" description="Basic and acidic residues" evidence="2">
    <location>
        <begin position="1198"/>
        <end position="1216"/>
    </location>
</feature>
<feature type="coiled-coil region" evidence="1">
    <location>
        <begin position="1631"/>
        <end position="1726"/>
    </location>
</feature>
<dbReference type="EMBL" id="AMBO01000270">
    <property type="protein sequence ID" value="EKD03025.1"/>
    <property type="molecule type" value="Genomic_DNA"/>
</dbReference>
<feature type="region of interest" description="Disordered" evidence="2">
    <location>
        <begin position="2066"/>
        <end position="2126"/>
    </location>
</feature>
<dbReference type="InParanoid" id="K1VG06"/>
<feature type="compositionally biased region" description="Acidic residues" evidence="2">
    <location>
        <begin position="901"/>
        <end position="910"/>
    </location>
</feature>
<feature type="compositionally biased region" description="Polar residues" evidence="2">
    <location>
        <begin position="581"/>
        <end position="618"/>
    </location>
</feature>
<sequence>MSTHHRQKRGRRGGPGHRPDHRPPGLVSGLAEQPGQPLPSPRVSMSFNTQPGHPFAPPPFRPGAHTRQESSFQSHAFPLPGMYPWSTPPIPSTPVKPSPLGNNSTTASASAPKFGPPQYQPQGNGNEPRGSVHQRSPPTHSQELPTKRQRHRQVENGIGLGRPSRLSISVTASQAAKAARSATAPGGSAVPVRQPFGPSNPSDGPPPFANGARRTWALDPSARATLGHFPHSQSVSNPGGAFFGPRKTHASHLSRSHERTPSIPHRVGPPPKAILGGPGGKTFEELRVPPPSRPAPAPSSPTAAASSDLPRPSSPSAAPNGDTISSPPKPTAKEPFEVKHGGTTVRVALPSSAVYDPPDTPLEDVAEDSEEADGAEPAEDETTITQDGESDGKESGAASDTVATADEKSGEDGEPGQETETGEEAKDPGSDDNAKEVTETTETIEKPVRPSKPPRKEAFPWPERKVASPKSIPLPPSPLDEELELSDIENWVAHDTPHGSIDITSSWNGKAVKVSMPPALRAKSMSPGSTEPSALYEDAVDLVELALDVEMREATPPESDEAAEPADPGTARSLPTHLRSESMQSNATATGSDADSNAMPSQAQRRHTNLSLSSNPFLQRSLGGILRGDGRENRSNAPSPVSAAFPQRGELPDWYHDPTMQNTPSPSQSNFIGSQGFPQDGFPQQGFLPDWPTDMLPKAEVVGEKEASPEPDASEEGEGWGTPQSTPGKEHGHSATKTETEISESLWPSTSASKADEEPSASPTSIASTADDIVVSVQVTSGPPKEPSANTDDRTVTEEKDLIKLDSDTPSSDTTTRERPRPKVATGFLQRQLQSIMRSDKSKAKPPAAPTAPAPAQEAKASTSPEVPPTPPPTQEYNAGLEQTSAKEEHEKIDDRQGSDLDSEDNEGGDESYSLDGSDGDEDFVDSPSSPFKPSGGQDGETNGDDAPRRNNPSFKSLSPIGKLKPSASVFVPRAVVTSPPRMMPKVEAPQPEQRPPSVTSSAFTFGYPSTVEHRKLSLASTASPRNPSKVLASLPSLQPSAPAFKPTAPAFQPSAPVFQPGAPAFQPSAPVFQPGAPVFQPAGSGFGASNAQTAGTGGALGLFTFTHNLRPTAAEFRPNGVRLGASPLRQNASLKPHPPELDLSKADPTSKPFELGSAFFPSNEGKLEFGNGEVSLLMREKRPVKIERPEPPAALLPRRDPASPRQLSQRERDSMSEAEAVSDEDRESPRRRKHTAKRSSQNSYLPKAANFPKTPASPEKKDDVNIYPSQPVKAPARAEPDTPSAPTHQKRPSLNPTAKPFVFGQGSFSSPASTQPPDGNGFSGASKRAGAGVQVADASRFRSWVFPTSASNSSAAKSTQKRRHSDSDHSRSSSGGYDDRSSAADMHGLDTAAVEAMQRDMDGGDWSDWPGSPPRMSQLRPVQTGESVEFPLRRDSGQAIEVIKPTNDTSSSNSPLSTPSDVAIEQGLAAEILDKLDSLEQQLASVKEENERLLEEAFDRVDVAHESSAVRALNALRENVAAVLTSHSTLLKEIQTAINDNLIADEGSSRDSSQSSVAEGDTTLVNTNTLNTTAIQELLTSLQAGQKAMMDKISLSAQSATIAELREVKAALLDLRAREAEADDAKAKEIAELKAILKEERSRRELADSKAAVLKSQVETLRQRRDSTEDAWRTSLLTEVTTASAKVKIIQASETEAQQELVSLRQELSKQSELLKAMKEETAKQRHDDATLLQKEMASFHSSFFERLDSLTISGDPKRVQVLEAELSAAKEEEETCTLRVELAEAKASIALEREKGLRAGENHATEARTLDLQLKAEKARGSYLESKVQKTTAELAALTQNLDVWRSAALEQRLRAEQGAVHIAAMQQENFHWREFALGADRHRLEQWLSTRPFEGLDHLTVAKAAPSVVSSDTPYAKGAGKTALPAKAGVAPPVPSYPESRKASIALEREKGLRAGENHATEARTLDLQLKAEKARGSYLESKVQKTTAELAALTQNLDVWRSAALEQRLRAEQGAVHIAAMQQENFHWREFALGADRHRLEQWLSTRPFEGLDHLTVAKAAPSVVSSDTPTPRAPAKTALPAKAGVAPPVPSKQDGPPVPPKGAVTPKATPRAAPRIVEPSA</sequence>
<dbReference type="HOGENOM" id="CLU_234098_0_0_1"/>
<dbReference type="STRING" id="1220162.K1VG06"/>
<name>K1VG06_TRIAC</name>
<evidence type="ECO:0000256" key="2">
    <source>
        <dbReference type="SAM" id="MobiDB-lite"/>
    </source>
</evidence>
<feature type="compositionally biased region" description="Basic residues" evidence="2">
    <location>
        <begin position="1"/>
        <end position="15"/>
    </location>
</feature>
<keyword evidence="1" id="KW-0175">Coiled coil</keyword>
<keyword evidence="4" id="KW-1185">Reference proteome</keyword>
<reference evidence="3 4" key="1">
    <citation type="journal article" date="2012" name="Eukaryot. Cell">
        <title>Genome sequence of the Trichosporon asahii environmental strain CBS 8904.</title>
        <authorList>
            <person name="Yang R.Y."/>
            <person name="Li H.T."/>
            <person name="Zhu H."/>
            <person name="Zhou G.P."/>
            <person name="Wang M."/>
            <person name="Wang L."/>
        </authorList>
    </citation>
    <scope>NUCLEOTIDE SEQUENCE [LARGE SCALE GENOMIC DNA]</scope>
    <source>
        <strain evidence="3 4">CBS 8904</strain>
    </source>
</reference>
<feature type="compositionally biased region" description="Acidic residues" evidence="2">
    <location>
        <begin position="361"/>
        <end position="382"/>
    </location>
</feature>